<dbReference type="Gene3D" id="3.40.50.1820">
    <property type="entry name" value="alpha/beta hydrolase"/>
    <property type="match status" value="1"/>
</dbReference>
<keyword evidence="1" id="KW-0732">Signal</keyword>
<protein>
    <submittedName>
        <fullName evidence="3">Serine aminopeptidase, S33</fullName>
    </submittedName>
</protein>
<dbReference type="SUPFAM" id="SSF53474">
    <property type="entry name" value="alpha/beta-Hydrolases"/>
    <property type="match status" value="1"/>
</dbReference>
<dbReference type="RefSeq" id="WP_139159593.1">
    <property type="nucleotide sequence ID" value="NZ_CBCRYE010000001.1"/>
</dbReference>
<dbReference type="InterPro" id="IPR022742">
    <property type="entry name" value="Hydrolase_4"/>
</dbReference>
<evidence type="ECO:0000313" key="4">
    <source>
        <dbReference type="Proteomes" id="UP000199150"/>
    </source>
</evidence>
<evidence type="ECO:0000259" key="2">
    <source>
        <dbReference type="Pfam" id="PF12146"/>
    </source>
</evidence>
<dbReference type="EMBL" id="FMTS01000001">
    <property type="protein sequence ID" value="SCW32974.1"/>
    <property type="molecule type" value="Genomic_DNA"/>
</dbReference>
<keyword evidence="3" id="KW-0031">Aminopeptidase</keyword>
<dbReference type="STRING" id="260084.SAMN02927928_0466"/>
<keyword evidence="4" id="KW-1185">Reference proteome</keyword>
<feature type="domain" description="Serine aminopeptidase S33" evidence="2">
    <location>
        <begin position="81"/>
        <end position="202"/>
    </location>
</feature>
<feature type="chain" id="PRO_5011769079" evidence="1">
    <location>
        <begin position="24"/>
        <end position="319"/>
    </location>
</feature>
<sequence length="319" mass="34523">MGAFPCRKSVILALALGALIGMAGCSKFGDRDRQPGHAFLDSQIPAGLSPQYYPPEGFVWGGYRAGSLPEARYGVASPPINPRAQVLILADADYPAEVYFELMRQWLDAGYGVWLLEAPGQGGSGRYLLQNQSVFIKSYHDGQLVARDFIRDIIKPSPDKPVFVIGTGYSAITALSLSTVMKDDNLKGFIGYDPYLGGPIARGETWHRDAVQSGYWGTIAQSWQMSNPDLRMRQKSDGWQKQMQKAYAALNGLHLPLTSLKNGAQVLIIEPKTGTTSRANTASALCACLSRCALQAGGNPETLGADVDTFIQAQLPAIH</sequence>
<keyword evidence="3" id="KW-0645">Protease</keyword>
<dbReference type="GO" id="GO:0004177">
    <property type="term" value="F:aminopeptidase activity"/>
    <property type="evidence" value="ECO:0007669"/>
    <property type="project" value="UniProtKB-KW"/>
</dbReference>
<dbReference type="OrthoDB" id="9788260at2"/>
<dbReference type="Proteomes" id="UP000199150">
    <property type="component" value="Unassembled WGS sequence"/>
</dbReference>
<evidence type="ECO:0000313" key="3">
    <source>
        <dbReference type="EMBL" id="SCW32974.1"/>
    </source>
</evidence>
<dbReference type="AlphaFoldDB" id="A0A1G4PKU2"/>
<keyword evidence="3" id="KW-0378">Hydrolase</keyword>
<dbReference type="InterPro" id="IPR029058">
    <property type="entry name" value="AB_hydrolase_fold"/>
</dbReference>
<proteinExistence type="predicted"/>
<reference evidence="4" key="1">
    <citation type="submission" date="2016-10" db="EMBL/GenBank/DDBJ databases">
        <authorList>
            <person name="Varghese N."/>
            <person name="Submissions S."/>
        </authorList>
    </citation>
    <scope>NUCLEOTIDE SEQUENCE [LARGE SCALE GENOMIC DNA]</scope>
    <source>
        <strain evidence="4">CGMCC 1.3431</strain>
    </source>
</reference>
<name>A0A1G4PKU2_9CAUL</name>
<dbReference type="PROSITE" id="PS51257">
    <property type="entry name" value="PROKAR_LIPOPROTEIN"/>
    <property type="match status" value="1"/>
</dbReference>
<dbReference type="Pfam" id="PF12146">
    <property type="entry name" value="Hydrolase_4"/>
    <property type="match status" value="1"/>
</dbReference>
<accession>A0A1G4PKU2</accession>
<gene>
    <name evidence="3" type="ORF">SAMN02927928_0466</name>
</gene>
<organism evidence="3 4">
    <name type="scientific">Asticcacaulis taihuensis</name>
    <dbReference type="NCBI Taxonomy" id="260084"/>
    <lineage>
        <taxon>Bacteria</taxon>
        <taxon>Pseudomonadati</taxon>
        <taxon>Pseudomonadota</taxon>
        <taxon>Alphaproteobacteria</taxon>
        <taxon>Caulobacterales</taxon>
        <taxon>Caulobacteraceae</taxon>
        <taxon>Asticcacaulis</taxon>
    </lineage>
</organism>
<evidence type="ECO:0000256" key="1">
    <source>
        <dbReference type="SAM" id="SignalP"/>
    </source>
</evidence>
<feature type="signal peptide" evidence="1">
    <location>
        <begin position="1"/>
        <end position="23"/>
    </location>
</feature>